<dbReference type="AlphaFoldDB" id="A0A0L6US23"/>
<comment type="caution">
    <text evidence="2">The sequence shown here is derived from an EMBL/GenBank/DDBJ whole genome shotgun (WGS) entry which is preliminary data.</text>
</comment>
<protein>
    <submittedName>
        <fullName evidence="2">Uncharacterized protein</fullName>
    </submittedName>
</protein>
<evidence type="ECO:0000313" key="2">
    <source>
        <dbReference type="EMBL" id="KNZ50650.1"/>
    </source>
</evidence>
<feature type="compositionally biased region" description="Polar residues" evidence="1">
    <location>
        <begin position="147"/>
        <end position="163"/>
    </location>
</feature>
<gene>
    <name evidence="2" type="ORF">VP01_4311g2</name>
</gene>
<reference evidence="2 3" key="1">
    <citation type="submission" date="2015-08" db="EMBL/GenBank/DDBJ databases">
        <title>Next Generation Sequencing and Analysis of the Genome of Puccinia sorghi L Schw, the Causal Agent of Maize Common Rust.</title>
        <authorList>
            <person name="Rochi L."/>
            <person name="Burguener G."/>
            <person name="Darino M."/>
            <person name="Turjanski A."/>
            <person name="Kreff E."/>
            <person name="Dieguez M.J."/>
            <person name="Sacco F."/>
        </authorList>
    </citation>
    <scope>NUCLEOTIDE SEQUENCE [LARGE SCALE GENOMIC DNA]</scope>
    <source>
        <strain evidence="2 3">RO10H11247</strain>
    </source>
</reference>
<proteinExistence type="predicted"/>
<evidence type="ECO:0000313" key="3">
    <source>
        <dbReference type="Proteomes" id="UP000037035"/>
    </source>
</evidence>
<feature type="compositionally biased region" description="Basic residues" evidence="1">
    <location>
        <begin position="169"/>
        <end position="179"/>
    </location>
</feature>
<evidence type="ECO:0000256" key="1">
    <source>
        <dbReference type="SAM" id="MobiDB-lite"/>
    </source>
</evidence>
<keyword evidence="3" id="KW-1185">Reference proteome</keyword>
<feature type="region of interest" description="Disordered" evidence="1">
    <location>
        <begin position="147"/>
        <end position="179"/>
    </location>
</feature>
<dbReference type="Proteomes" id="UP000037035">
    <property type="component" value="Unassembled WGS sequence"/>
</dbReference>
<accession>A0A0L6US23</accession>
<dbReference type="EMBL" id="LAVV01009404">
    <property type="protein sequence ID" value="KNZ50650.1"/>
    <property type="molecule type" value="Genomic_DNA"/>
</dbReference>
<name>A0A0L6US23_9BASI</name>
<dbReference type="VEuPathDB" id="FungiDB:VP01_4311g2"/>
<organism evidence="2 3">
    <name type="scientific">Puccinia sorghi</name>
    <dbReference type="NCBI Taxonomy" id="27349"/>
    <lineage>
        <taxon>Eukaryota</taxon>
        <taxon>Fungi</taxon>
        <taxon>Dikarya</taxon>
        <taxon>Basidiomycota</taxon>
        <taxon>Pucciniomycotina</taxon>
        <taxon>Pucciniomycetes</taxon>
        <taxon>Pucciniales</taxon>
        <taxon>Pucciniaceae</taxon>
        <taxon>Puccinia</taxon>
    </lineage>
</organism>
<sequence length="179" mass="20159">MDEAEEVKNSAGLDNSSVMNYVDIGGEAQENLVKQMNSPPLLMESLKIQMKWLRVSRGLPKRMNMLSASEDLRRTRKIFLNVTGVADQNQQKCNTCKTLKLTCIIGCPFSCVVYFQKKKYVWKVSVLNSSNNNPPSSNPAANVINQKLDNKTQQEVQQLANSGPNPPKSSKRQRRLTQE</sequence>